<feature type="compositionally biased region" description="Acidic residues" evidence="2">
    <location>
        <begin position="45"/>
        <end position="55"/>
    </location>
</feature>
<feature type="compositionally biased region" description="Basic and acidic residues" evidence="2">
    <location>
        <begin position="252"/>
        <end position="263"/>
    </location>
</feature>
<name>A0A9N8DJ55_9STRA</name>
<sequence>MTTTNAPDSGFMLFDSVSNSEEDLWGIHTNTNKKKNGNDKMALLGEEEEDDDDVGTESLSSSEEEEEDEETDSEDEHDSDEDEESDDEDDDSSDSSSLGSTIERMEAEAAANGRPPPRSSMVMLGLGNRAMSSRSIGSSSGTITAEPRPRGMRRNQKSAPNLLELDIPVAAAMVSTPQQKDSLRSFMARMNSAQLIMQHDADAHTVAETPVVKPTTPQQDEPDTTALINDGSNSTRSKVRKSRSANALGDMLKTERSSRDKNSPTRMLEQLWEQVILVESSTTTELTVATDHDDTNAPVAKKPHARMKDWIPPAFWDTYFDLITEQRIDAYTRPIVTAMRALDLTTIKQIVAEHGPQVMNACNRQGESLMHLAFRRGNVDIINYMLHDVKASLTVRDDWNKTPLHDLCWYTKTNLENHGARAWQCIVLHVMQHAPALFFARDRRGFLPLQYVPQECFGDWCKFLDDNNALLKWRIDYLDFQRIRFRLQKTLTRAKDQIKRQEERQQHRRQQAVEEQMTPTTTTTKEG</sequence>
<feature type="compositionally biased region" description="Low complexity" evidence="2">
    <location>
        <begin position="513"/>
        <end position="527"/>
    </location>
</feature>
<dbReference type="Proteomes" id="UP001153069">
    <property type="component" value="Unassembled WGS sequence"/>
</dbReference>
<dbReference type="OrthoDB" id="341259at2759"/>
<dbReference type="SUPFAM" id="SSF48403">
    <property type="entry name" value="Ankyrin repeat"/>
    <property type="match status" value="1"/>
</dbReference>
<evidence type="ECO:0000256" key="2">
    <source>
        <dbReference type="SAM" id="MobiDB-lite"/>
    </source>
</evidence>
<comment type="caution">
    <text evidence="3">The sequence shown here is derived from an EMBL/GenBank/DDBJ whole genome shotgun (WGS) entry which is preliminary data.</text>
</comment>
<dbReference type="AlphaFoldDB" id="A0A9N8DJ55"/>
<evidence type="ECO:0000313" key="3">
    <source>
        <dbReference type="EMBL" id="CAB9501601.1"/>
    </source>
</evidence>
<feature type="region of interest" description="Disordered" evidence="2">
    <location>
        <begin position="27"/>
        <end position="99"/>
    </location>
</feature>
<evidence type="ECO:0000256" key="1">
    <source>
        <dbReference type="PROSITE-ProRule" id="PRU00023"/>
    </source>
</evidence>
<feature type="compositionally biased region" description="Low complexity" evidence="2">
    <location>
        <begin position="131"/>
        <end position="145"/>
    </location>
</feature>
<dbReference type="EMBL" id="CAICTM010000112">
    <property type="protein sequence ID" value="CAB9501601.1"/>
    <property type="molecule type" value="Genomic_DNA"/>
</dbReference>
<feature type="repeat" description="ANK" evidence="1">
    <location>
        <begin position="365"/>
        <end position="398"/>
    </location>
</feature>
<evidence type="ECO:0000313" key="4">
    <source>
        <dbReference type="Proteomes" id="UP001153069"/>
    </source>
</evidence>
<feature type="compositionally biased region" description="Acidic residues" evidence="2">
    <location>
        <begin position="62"/>
        <end position="93"/>
    </location>
</feature>
<feature type="compositionally biased region" description="Basic and acidic residues" evidence="2">
    <location>
        <begin position="496"/>
        <end position="505"/>
    </location>
</feature>
<gene>
    <name evidence="3" type="ORF">SEMRO_113_G055950.2</name>
</gene>
<keyword evidence="1" id="KW-0040">ANK repeat</keyword>
<feature type="compositionally biased region" description="Polar residues" evidence="2">
    <location>
        <begin position="226"/>
        <end position="236"/>
    </location>
</feature>
<dbReference type="PANTHER" id="PTHR13275">
    <property type="entry name" value="YL-1 PROTEIN TRANSCRIPTION FACTOR-LIKE 1"/>
    <property type="match status" value="1"/>
</dbReference>
<accession>A0A9N8DJ55</accession>
<keyword evidence="4" id="KW-1185">Reference proteome</keyword>
<dbReference type="Gene3D" id="1.25.40.20">
    <property type="entry name" value="Ankyrin repeat-containing domain"/>
    <property type="match status" value="1"/>
</dbReference>
<dbReference type="InterPro" id="IPR002110">
    <property type="entry name" value="Ankyrin_rpt"/>
</dbReference>
<feature type="region of interest" description="Disordered" evidence="2">
    <location>
        <begin position="131"/>
        <end position="158"/>
    </location>
</feature>
<feature type="region of interest" description="Disordered" evidence="2">
    <location>
        <begin position="496"/>
        <end position="527"/>
    </location>
</feature>
<dbReference type="GO" id="GO:0005634">
    <property type="term" value="C:nucleus"/>
    <property type="evidence" value="ECO:0007669"/>
    <property type="project" value="TreeGrafter"/>
</dbReference>
<proteinExistence type="predicted"/>
<dbReference type="InterPro" id="IPR036770">
    <property type="entry name" value="Ankyrin_rpt-contain_sf"/>
</dbReference>
<dbReference type="PANTHER" id="PTHR13275:SF4">
    <property type="entry name" value="VACUOLAR PROTEIN SORTING-ASSOCIATED PROTEIN 72 HOMOLOG"/>
    <property type="match status" value="1"/>
</dbReference>
<reference evidence="3" key="1">
    <citation type="submission" date="2020-06" db="EMBL/GenBank/DDBJ databases">
        <authorList>
            <consortium name="Plant Systems Biology data submission"/>
        </authorList>
    </citation>
    <scope>NUCLEOTIDE SEQUENCE</scope>
    <source>
        <strain evidence="3">D6</strain>
    </source>
</reference>
<protein>
    <submittedName>
        <fullName evidence="3">Uncharacterized protein</fullName>
    </submittedName>
</protein>
<organism evidence="3 4">
    <name type="scientific">Seminavis robusta</name>
    <dbReference type="NCBI Taxonomy" id="568900"/>
    <lineage>
        <taxon>Eukaryota</taxon>
        <taxon>Sar</taxon>
        <taxon>Stramenopiles</taxon>
        <taxon>Ochrophyta</taxon>
        <taxon>Bacillariophyta</taxon>
        <taxon>Bacillariophyceae</taxon>
        <taxon>Bacillariophycidae</taxon>
        <taxon>Naviculales</taxon>
        <taxon>Naviculaceae</taxon>
        <taxon>Seminavis</taxon>
    </lineage>
</organism>
<feature type="region of interest" description="Disordered" evidence="2">
    <location>
        <begin position="213"/>
        <end position="265"/>
    </location>
</feature>
<dbReference type="PROSITE" id="PS50088">
    <property type="entry name" value="ANK_REPEAT"/>
    <property type="match status" value="1"/>
</dbReference>